<evidence type="ECO:0008006" key="4">
    <source>
        <dbReference type="Google" id="ProtNLM"/>
    </source>
</evidence>
<protein>
    <recommendedName>
        <fullName evidence="4">Outer membrane protein beta-barrel domain-containing protein</fullName>
    </recommendedName>
</protein>
<dbReference type="AlphaFoldDB" id="A0A1W2H0L9"/>
<organism evidence="2 3">
    <name type="scientific">Aquiflexum balticum DSM 16537</name>
    <dbReference type="NCBI Taxonomy" id="758820"/>
    <lineage>
        <taxon>Bacteria</taxon>
        <taxon>Pseudomonadati</taxon>
        <taxon>Bacteroidota</taxon>
        <taxon>Cytophagia</taxon>
        <taxon>Cytophagales</taxon>
        <taxon>Cyclobacteriaceae</taxon>
        <taxon>Aquiflexum</taxon>
    </lineage>
</organism>
<name>A0A1W2H0L9_9BACT</name>
<evidence type="ECO:0000256" key="1">
    <source>
        <dbReference type="SAM" id="SignalP"/>
    </source>
</evidence>
<proteinExistence type="predicted"/>
<sequence>MKSFALVAFAFFLLLASFSAYSQQTGFFKLDKEINLSITQEDWIQVLELAKNQIRMDVDRGEGYYYSALALVNLGEIKMAKPYLEQVKKMDQEDLYIKVFELEKKIGSLSGKTTKQKNEYENLAPGFVPLRKIDRFFYSYIYDPITPLGFSFGSINHRGIGTYMVIRGNSAIFTRAGDLTVNNNGNVSGTNDNENAETTGISHTGIFEGIMGITWKIKKPLWMYTGAGLNHSRQFWEVEIVEENQAFKVTEWAKKPSANLNQANVESGFILDFKGLNLRSGISVVGFDFSKIRYQIGVGFSVKSK</sequence>
<dbReference type="STRING" id="758820.SAMN00777080_0583"/>
<evidence type="ECO:0000313" key="2">
    <source>
        <dbReference type="EMBL" id="SMD42046.1"/>
    </source>
</evidence>
<keyword evidence="3" id="KW-1185">Reference proteome</keyword>
<dbReference type="Proteomes" id="UP000192333">
    <property type="component" value="Chromosome I"/>
</dbReference>
<reference evidence="3" key="1">
    <citation type="submission" date="2017-04" db="EMBL/GenBank/DDBJ databases">
        <authorList>
            <person name="Varghese N."/>
            <person name="Submissions S."/>
        </authorList>
    </citation>
    <scope>NUCLEOTIDE SEQUENCE [LARGE SCALE GENOMIC DNA]</scope>
    <source>
        <strain evidence="3">DSM 16537</strain>
    </source>
</reference>
<feature type="chain" id="PRO_5013343314" description="Outer membrane protein beta-barrel domain-containing protein" evidence="1">
    <location>
        <begin position="23"/>
        <end position="305"/>
    </location>
</feature>
<gene>
    <name evidence="2" type="ORF">SAMN00777080_0583</name>
</gene>
<dbReference type="OrthoDB" id="838824at2"/>
<feature type="signal peptide" evidence="1">
    <location>
        <begin position="1"/>
        <end position="22"/>
    </location>
</feature>
<dbReference type="InterPro" id="IPR011990">
    <property type="entry name" value="TPR-like_helical_dom_sf"/>
</dbReference>
<dbReference type="EMBL" id="LT838813">
    <property type="protein sequence ID" value="SMD42046.1"/>
    <property type="molecule type" value="Genomic_DNA"/>
</dbReference>
<keyword evidence="1" id="KW-0732">Signal</keyword>
<dbReference type="SUPFAM" id="SSF48452">
    <property type="entry name" value="TPR-like"/>
    <property type="match status" value="1"/>
</dbReference>
<accession>A0A1W2H0L9</accession>
<dbReference type="RefSeq" id="WP_084118893.1">
    <property type="nucleotide sequence ID" value="NZ_LT838813.1"/>
</dbReference>
<evidence type="ECO:0000313" key="3">
    <source>
        <dbReference type="Proteomes" id="UP000192333"/>
    </source>
</evidence>